<evidence type="ECO:0000313" key="9">
    <source>
        <dbReference type="Proteomes" id="UP000570361"/>
    </source>
</evidence>
<dbReference type="EMBL" id="JACHXK010000006">
    <property type="protein sequence ID" value="MBB3111058.1"/>
    <property type="molecule type" value="Genomic_DNA"/>
</dbReference>
<dbReference type="InterPro" id="IPR016007">
    <property type="entry name" value="Alpha_rhamnosid"/>
</dbReference>
<comment type="caution">
    <text evidence="8">The sequence shown here is derived from an EMBL/GenBank/DDBJ whole genome shotgun (WGS) entry which is preliminary data.</text>
</comment>
<dbReference type="GO" id="GO:0005975">
    <property type="term" value="P:carbohydrate metabolic process"/>
    <property type="evidence" value="ECO:0007669"/>
    <property type="project" value="InterPro"/>
</dbReference>
<evidence type="ECO:0000313" key="8">
    <source>
        <dbReference type="EMBL" id="MBB3111058.1"/>
    </source>
</evidence>
<keyword evidence="8" id="KW-0326">Glycosidase</keyword>
<dbReference type="Gene3D" id="1.50.10.10">
    <property type="match status" value="1"/>
</dbReference>
<feature type="domain" description="Alpha-L-rhamnosidase concanavalin-like" evidence="4">
    <location>
        <begin position="387"/>
        <end position="468"/>
    </location>
</feature>
<dbReference type="Pfam" id="PF17390">
    <property type="entry name" value="Bac_rhamnosid_C"/>
    <property type="match status" value="1"/>
</dbReference>
<dbReference type="InterPro" id="IPR008902">
    <property type="entry name" value="Rhamnosid_concanavalin"/>
</dbReference>
<dbReference type="Proteomes" id="UP000570361">
    <property type="component" value="Unassembled WGS sequence"/>
</dbReference>
<feature type="domain" description="Alpha-L-rhamnosidase six-hairpin glycosidase" evidence="6">
    <location>
        <begin position="485"/>
        <end position="797"/>
    </location>
</feature>
<dbReference type="Pfam" id="PF17389">
    <property type="entry name" value="Bac_rhamnosid6H"/>
    <property type="match status" value="1"/>
</dbReference>
<accession>A0A7W5FND2</accession>
<evidence type="ECO:0000256" key="3">
    <source>
        <dbReference type="ARBA" id="ARBA00022801"/>
    </source>
</evidence>
<sequence>MTTRNEERHFGGWAAKWITRPAPDHLEWKNYTVEASVVIESKGTSLLIGVQGSGRYCACHLDSDQQEVTFNLIEHGIHTELERAPAPELALAPAAHAIRLVWSGTEVCLYIGERLVLSADAGAIRAGTIGFRNEEGEAAVIRDLRVYDVQGRALYVNRFYDPSTLQFTAGSIHPSGSGLRLSERELSLCDKPVPADSPRFRTTFRLASEVKHAALRVYALGWYELRLNGRQADDRVLAPANTPYERTMLYDTYDVTGLLNQGGNAIGLWLGNGYNMNYSRWGWKWKRDKAFILQLDLTLTDGTRRQIVSDSSWQTAGSPLLLNDIYDGELYDARLNDPGWDTSSYSAEGWTNATEAESPQGLLEPNMQPPVRPHDRLAPVRSFAFADRTIYDFGQNIAGWVSATVQGAAGSRLTLRYSELVDDEGRIDPWTNRNAHAKDCYVLNGQGIETYEPRFTYHGFRYVEASGTGELLDLKAVPIHADVREAGHFASSDELLNQIQRNIRWSMLNNFVSIPTDCCQRDERTPCLMDSAVVEEAAIHNFDMRLYYRKWLRDIQDSMTNPDWAGDKITLPWHLYWYYGDAEPLREHYESMQAYIDHLKAAWPDGIVKEGFGDWCAPNEDGWEQYFREVEIVNTSLYYQQALTVSKAAGVLGKEDERQRYGVLAEEINRAFHARFYRGEGIYGNGSQTAQLMPLALGMVPEDQTAQAVAGLVQAVAAKGGYLDTGIYGTRYLMDVLADHGQINLAYAMLTRTAYPSFGYQIANGATTLWEQWSFKGGMHSHDHAMFGGIGASFYTRLAGIRPLSPGYEEILIQPSIPDGLQAAEASIDTVRGTIRAAWRKEEGRLVLDITIPEQVKGSLRITAHGSSDMLHDQKLAFGHQVIVVDW</sequence>
<evidence type="ECO:0000256" key="1">
    <source>
        <dbReference type="ARBA" id="ARBA00001445"/>
    </source>
</evidence>
<dbReference type="InterPro" id="IPR012341">
    <property type="entry name" value="6hp_glycosidase-like_sf"/>
</dbReference>
<dbReference type="Pfam" id="PF08531">
    <property type="entry name" value="Bac_rhamnosid_N"/>
    <property type="match status" value="1"/>
</dbReference>
<dbReference type="EC" id="3.2.1.40" evidence="2"/>
<comment type="catalytic activity">
    <reaction evidence="1">
        <text>Hydrolysis of terminal non-reducing alpha-L-rhamnose residues in alpha-L-rhamnosides.</text>
        <dbReference type="EC" id="3.2.1.40"/>
    </reaction>
</comment>
<dbReference type="Gene3D" id="2.60.120.260">
    <property type="entry name" value="Galactose-binding domain-like"/>
    <property type="match status" value="2"/>
</dbReference>
<feature type="domain" description="Bacterial alpha-L-rhamnosidase N-terminal" evidence="5">
    <location>
        <begin position="209"/>
        <end position="374"/>
    </location>
</feature>
<evidence type="ECO:0000259" key="5">
    <source>
        <dbReference type="Pfam" id="PF08531"/>
    </source>
</evidence>
<dbReference type="PIRSF" id="PIRSF010631">
    <property type="entry name" value="A-rhamnsds"/>
    <property type="match status" value="1"/>
</dbReference>
<reference evidence="8 9" key="1">
    <citation type="submission" date="2020-08" db="EMBL/GenBank/DDBJ databases">
        <title>Genomic Encyclopedia of Type Strains, Phase III (KMG-III): the genomes of soil and plant-associated and newly described type strains.</title>
        <authorList>
            <person name="Whitman W."/>
        </authorList>
    </citation>
    <scope>NUCLEOTIDE SEQUENCE [LARGE SCALE GENOMIC DNA]</scope>
    <source>
        <strain evidence="8 9">CECT 5862</strain>
    </source>
</reference>
<evidence type="ECO:0000259" key="6">
    <source>
        <dbReference type="Pfam" id="PF17389"/>
    </source>
</evidence>
<dbReference type="AlphaFoldDB" id="A0A7W5FND2"/>
<dbReference type="InterPro" id="IPR013737">
    <property type="entry name" value="Bac_rhamnosid_N"/>
</dbReference>
<evidence type="ECO:0000259" key="4">
    <source>
        <dbReference type="Pfam" id="PF05592"/>
    </source>
</evidence>
<dbReference type="InterPro" id="IPR035398">
    <property type="entry name" value="Bac_rhamnosid_C"/>
</dbReference>
<keyword evidence="3 8" id="KW-0378">Hydrolase</keyword>
<dbReference type="Gene3D" id="2.60.420.10">
    <property type="entry name" value="Maltose phosphorylase, domain 3"/>
    <property type="match status" value="1"/>
</dbReference>
<evidence type="ECO:0000256" key="2">
    <source>
        <dbReference type="ARBA" id="ARBA00012652"/>
    </source>
</evidence>
<dbReference type="Gene3D" id="2.60.120.560">
    <property type="entry name" value="Exo-inulinase, domain 1"/>
    <property type="match status" value="1"/>
</dbReference>
<dbReference type="RefSeq" id="WP_183600937.1">
    <property type="nucleotide sequence ID" value="NZ_JACHXK010000006.1"/>
</dbReference>
<dbReference type="GO" id="GO:0030596">
    <property type="term" value="F:alpha-L-rhamnosidase activity"/>
    <property type="evidence" value="ECO:0007669"/>
    <property type="project" value="UniProtKB-EC"/>
</dbReference>
<gene>
    <name evidence="8" type="ORF">FHS18_003126</name>
</gene>
<proteinExistence type="predicted"/>
<feature type="domain" description="Alpha-L-rhamnosidase C-terminal" evidence="7">
    <location>
        <begin position="800"/>
        <end position="870"/>
    </location>
</feature>
<dbReference type="InterPro" id="IPR008928">
    <property type="entry name" value="6-hairpin_glycosidase_sf"/>
</dbReference>
<name>A0A7W5FND2_9BACL</name>
<dbReference type="PANTHER" id="PTHR33307">
    <property type="entry name" value="ALPHA-RHAMNOSIDASE (EUROFUNG)"/>
    <property type="match status" value="1"/>
</dbReference>
<protein>
    <recommendedName>
        <fullName evidence="2">alpha-L-rhamnosidase</fullName>
        <ecNumber evidence="2">3.2.1.40</ecNumber>
    </recommendedName>
</protein>
<dbReference type="InterPro" id="IPR035396">
    <property type="entry name" value="Bac_rhamnosid6H"/>
</dbReference>
<dbReference type="SUPFAM" id="SSF48208">
    <property type="entry name" value="Six-hairpin glycosidases"/>
    <property type="match status" value="1"/>
</dbReference>
<keyword evidence="9" id="KW-1185">Reference proteome</keyword>
<organism evidence="8 9">
    <name type="scientific">Paenibacillus phyllosphaerae</name>
    <dbReference type="NCBI Taxonomy" id="274593"/>
    <lineage>
        <taxon>Bacteria</taxon>
        <taxon>Bacillati</taxon>
        <taxon>Bacillota</taxon>
        <taxon>Bacilli</taxon>
        <taxon>Bacillales</taxon>
        <taxon>Paenibacillaceae</taxon>
        <taxon>Paenibacillus</taxon>
    </lineage>
</organism>
<evidence type="ECO:0000259" key="7">
    <source>
        <dbReference type="Pfam" id="PF17390"/>
    </source>
</evidence>
<dbReference type="PANTHER" id="PTHR33307:SF6">
    <property type="entry name" value="ALPHA-RHAMNOSIDASE (EUROFUNG)-RELATED"/>
    <property type="match status" value="1"/>
</dbReference>
<dbReference type="Pfam" id="PF05592">
    <property type="entry name" value="Bac_rhamnosid"/>
    <property type="match status" value="1"/>
</dbReference>